<evidence type="ECO:0000313" key="1">
    <source>
        <dbReference type="EMBL" id="KKN16769.1"/>
    </source>
</evidence>
<organism evidence="1">
    <name type="scientific">marine sediment metagenome</name>
    <dbReference type="NCBI Taxonomy" id="412755"/>
    <lineage>
        <taxon>unclassified sequences</taxon>
        <taxon>metagenomes</taxon>
        <taxon>ecological metagenomes</taxon>
    </lineage>
</organism>
<sequence>MKTVSFHGTCSAGSSKVLVSKHIGHPYEVNRIRARFAQGCNNTLKMAFYISPDNDEPASGAPTGVSMLQDYGQVDYVVGNDDTKDMQHNVLMPESGSYIKVYAQNSDTFDHTIDAQVTIEEKERP</sequence>
<protein>
    <submittedName>
        <fullName evidence="1">Uncharacterized protein</fullName>
    </submittedName>
</protein>
<dbReference type="AlphaFoldDB" id="A0A0F9NFR4"/>
<gene>
    <name evidence="1" type="ORF">LCGC14_0972640</name>
</gene>
<proteinExistence type="predicted"/>
<reference evidence="1" key="1">
    <citation type="journal article" date="2015" name="Nature">
        <title>Complex archaea that bridge the gap between prokaryotes and eukaryotes.</title>
        <authorList>
            <person name="Spang A."/>
            <person name="Saw J.H."/>
            <person name="Jorgensen S.L."/>
            <person name="Zaremba-Niedzwiedzka K."/>
            <person name="Martijn J."/>
            <person name="Lind A.E."/>
            <person name="van Eijk R."/>
            <person name="Schleper C."/>
            <person name="Guy L."/>
            <person name="Ettema T.J."/>
        </authorList>
    </citation>
    <scope>NUCLEOTIDE SEQUENCE</scope>
</reference>
<dbReference type="EMBL" id="LAZR01003582">
    <property type="protein sequence ID" value="KKN16769.1"/>
    <property type="molecule type" value="Genomic_DNA"/>
</dbReference>
<comment type="caution">
    <text evidence="1">The sequence shown here is derived from an EMBL/GenBank/DDBJ whole genome shotgun (WGS) entry which is preliminary data.</text>
</comment>
<name>A0A0F9NFR4_9ZZZZ</name>
<accession>A0A0F9NFR4</accession>